<evidence type="ECO:0000256" key="4">
    <source>
        <dbReference type="ARBA" id="ARBA00022737"/>
    </source>
</evidence>
<dbReference type="InterPro" id="IPR013858">
    <property type="entry name" value="Peptidase_M10B_C"/>
</dbReference>
<keyword evidence="4" id="KW-0677">Repeat</keyword>
<dbReference type="InterPro" id="IPR001343">
    <property type="entry name" value="Hemolysn_Ca-bd"/>
</dbReference>
<gene>
    <name evidence="6" type="ORF">PFY00_14670</name>
</gene>
<comment type="cofactor">
    <cofactor evidence="1">
        <name>Ca(2+)</name>
        <dbReference type="ChEBI" id="CHEBI:29108"/>
    </cofactor>
</comment>
<accession>A0ABT4XVV4</accession>
<comment type="caution">
    <text evidence="6">The sequence shown here is derived from an EMBL/GenBank/DDBJ whole genome shotgun (WGS) entry which is preliminary data.</text>
</comment>
<keyword evidence="3" id="KW-0964">Secreted</keyword>
<evidence type="ECO:0000256" key="2">
    <source>
        <dbReference type="ARBA" id="ARBA00004613"/>
    </source>
</evidence>
<dbReference type="Proteomes" id="UP001210720">
    <property type="component" value="Unassembled WGS sequence"/>
</dbReference>
<dbReference type="Gene3D" id="2.150.10.10">
    <property type="entry name" value="Serralysin-like metalloprotease, C-terminal"/>
    <property type="match status" value="1"/>
</dbReference>
<dbReference type="InterPro" id="IPR018511">
    <property type="entry name" value="Hemolysin-typ_Ca-bd_CS"/>
</dbReference>
<organism evidence="6 7">
    <name type="scientific">Thalassococcus lentus</name>
    <dbReference type="NCBI Taxonomy" id="1210524"/>
    <lineage>
        <taxon>Bacteria</taxon>
        <taxon>Pseudomonadati</taxon>
        <taxon>Pseudomonadota</taxon>
        <taxon>Alphaproteobacteria</taxon>
        <taxon>Rhodobacterales</taxon>
        <taxon>Roseobacteraceae</taxon>
        <taxon>Thalassococcus</taxon>
    </lineage>
</organism>
<sequence length="602" mass="64049">MGDGIVVVWNQNLAQPVLGEVNFGFGNEESNTFSDPQVANETSENYQTFSDVDSDDDRFAIVWSQGGGFLDTNDTFVRVFAADGTPLTSEIRVNQNDTGGPSHPEVAFLADGTFVVVWENSGVDGSGAGVSGRHFSADGTPLGDEFTIPSDSSRSEFAVSITALADGGFVVAWSVYDSIAEQPSANFRIFDADAVPIGPSQNIDFPEYSDDASTYSAYRPRVTTLSSGDFVITGFFDDRTDDFGPGLFLRRFLPDGTLVDWEGSFVTVGDTSGFVRFPTVQATPDGGVIVAFSLQSETSDIAQVVFFRTDADGELVFAAPISTGELTDANEYLYVRPTVGEDGRVVFVYQGFDSDTSQTDVLLRIFESVLYGTENGGILPNLPGAQRFEGGIGDDTVDYTEASGRVLADLQIDQSAAAFARFFVDGAGAGDEFVSIEHVIGGRFADNLRGDGGANLLAGGGFSDRLYGRSGNDTLDGGAGADALYGNLGADVLTGGDDSARDRFIFFSLSESTPEGRDTITDFTPGEDRIEISRIDADITQGFRQDFDWIGDDALSGTAGELGYRTEGGNTIVQADVDGDAIADFEIELTGTLTLSESDFLL</sequence>
<dbReference type="PROSITE" id="PS00330">
    <property type="entry name" value="HEMOLYSIN_CALCIUM"/>
    <property type="match status" value="1"/>
</dbReference>
<feature type="domain" description="Peptidase M10 serralysin C-terminal" evidence="5">
    <location>
        <begin position="440"/>
        <end position="601"/>
    </location>
</feature>
<comment type="subcellular location">
    <subcellularLocation>
        <location evidence="2">Secreted</location>
    </subcellularLocation>
</comment>
<evidence type="ECO:0000256" key="3">
    <source>
        <dbReference type="ARBA" id="ARBA00022525"/>
    </source>
</evidence>
<proteinExistence type="predicted"/>
<keyword evidence="7" id="KW-1185">Reference proteome</keyword>
<evidence type="ECO:0000256" key="1">
    <source>
        <dbReference type="ARBA" id="ARBA00001913"/>
    </source>
</evidence>
<evidence type="ECO:0000313" key="7">
    <source>
        <dbReference type="Proteomes" id="UP001210720"/>
    </source>
</evidence>
<name>A0ABT4XVV4_9RHOB</name>
<evidence type="ECO:0000259" key="5">
    <source>
        <dbReference type="Pfam" id="PF08548"/>
    </source>
</evidence>
<dbReference type="RefSeq" id="WP_271433332.1">
    <property type="nucleotide sequence ID" value="NZ_JAQIOY010000006.1"/>
</dbReference>
<dbReference type="InterPro" id="IPR011049">
    <property type="entry name" value="Serralysin-like_metalloprot_C"/>
</dbReference>
<protein>
    <submittedName>
        <fullName evidence="6">M10 family metallopeptidase C-terminal domain-containing protein</fullName>
    </submittedName>
</protein>
<reference evidence="6 7" key="1">
    <citation type="submission" date="2023-01" db="EMBL/GenBank/DDBJ databases">
        <title>Thalassococcus onchidii sp. nov., isolated from a marine invertebrate from the South China Sea.</title>
        <authorList>
            <person name="Xu S."/>
            <person name="Liu Z."/>
            <person name="Xu Y."/>
        </authorList>
    </citation>
    <scope>NUCLEOTIDE SEQUENCE [LARGE SCALE GENOMIC DNA]</scope>
    <source>
        <strain evidence="6 7">KCTC 32084</strain>
    </source>
</reference>
<dbReference type="Pfam" id="PF08548">
    <property type="entry name" value="Peptidase_M10_C"/>
    <property type="match status" value="1"/>
</dbReference>
<dbReference type="EMBL" id="JAQIOY010000006">
    <property type="protein sequence ID" value="MDA7425975.1"/>
    <property type="molecule type" value="Genomic_DNA"/>
</dbReference>
<evidence type="ECO:0000313" key="6">
    <source>
        <dbReference type="EMBL" id="MDA7425975.1"/>
    </source>
</evidence>
<dbReference type="Pfam" id="PF00353">
    <property type="entry name" value="HemolysinCabind"/>
    <property type="match status" value="1"/>
</dbReference>
<dbReference type="SUPFAM" id="SSF51120">
    <property type="entry name" value="beta-Roll"/>
    <property type="match status" value="1"/>
</dbReference>